<evidence type="ECO:0000313" key="3">
    <source>
        <dbReference type="WBParaSite" id="SCUD_0000267901-mRNA-1"/>
    </source>
</evidence>
<dbReference type="EMBL" id="UZAK01002703">
    <property type="protein sequence ID" value="VDO76230.1"/>
    <property type="molecule type" value="Genomic_DNA"/>
</dbReference>
<dbReference type="Proteomes" id="UP000279833">
    <property type="component" value="Unassembled WGS sequence"/>
</dbReference>
<name>A0A183JJ05_9TREM</name>
<dbReference type="WBParaSite" id="SCUD_0000267901-mRNA-1">
    <property type="protein sequence ID" value="SCUD_0000267901-mRNA-1"/>
    <property type="gene ID" value="SCUD_0000267901"/>
</dbReference>
<accession>A0A183JJ05</accession>
<proteinExistence type="predicted"/>
<sequence>MCPDQVVQMHFLLYVVSNDQTTLNLLIFLYELCRQKMYLEQKYFHIFHYLRYLAGLKQVNPTPMFGINLMQMLVVNRDHLKYSSCFCAL</sequence>
<evidence type="ECO:0000313" key="2">
    <source>
        <dbReference type="Proteomes" id="UP000279833"/>
    </source>
</evidence>
<organism evidence="3">
    <name type="scientific">Schistosoma curassoni</name>
    <dbReference type="NCBI Taxonomy" id="6186"/>
    <lineage>
        <taxon>Eukaryota</taxon>
        <taxon>Metazoa</taxon>
        <taxon>Spiralia</taxon>
        <taxon>Lophotrochozoa</taxon>
        <taxon>Platyhelminthes</taxon>
        <taxon>Trematoda</taxon>
        <taxon>Digenea</taxon>
        <taxon>Strigeidida</taxon>
        <taxon>Schistosomatoidea</taxon>
        <taxon>Schistosomatidae</taxon>
        <taxon>Schistosoma</taxon>
    </lineage>
</organism>
<reference evidence="3" key="1">
    <citation type="submission" date="2016-06" db="UniProtKB">
        <authorList>
            <consortium name="WormBaseParasite"/>
        </authorList>
    </citation>
    <scope>IDENTIFICATION</scope>
</reference>
<reference evidence="1 2" key="2">
    <citation type="submission" date="2018-11" db="EMBL/GenBank/DDBJ databases">
        <authorList>
            <consortium name="Pathogen Informatics"/>
        </authorList>
    </citation>
    <scope>NUCLEOTIDE SEQUENCE [LARGE SCALE GENOMIC DNA]</scope>
    <source>
        <strain evidence="1">Dakar</strain>
        <strain evidence="2">Dakar, Senegal</strain>
    </source>
</reference>
<protein>
    <submittedName>
        <fullName evidence="3">Ovule protein</fullName>
    </submittedName>
</protein>
<keyword evidence="2" id="KW-1185">Reference proteome</keyword>
<dbReference type="AlphaFoldDB" id="A0A183JJ05"/>
<evidence type="ECO:0000313" key="1">
    <source>
        <dbReference type="EMBL" id="VDO76230.1"/>
    </source>
</evidence>
<gene>
    <name evidence="1" type="ORF">SCUD_LOCUS2680</name>
</gene>